<dbReference type="SMART" id="SM00248">
    <property type="entry name" value="ANK"/>
    <property type="match status" value="3"/>
</dbReference>
<keyword evidence="1" id="KW-0677">Repeat</keyword>
<dbReference type="Gene3D" id="1.25.40.20">
    <property type="entry name" value="Ankyrin repeat-containing domain"/>
    <property type="match status" value="2"/>
</dbReference>
<dbReference type="InterPro" id="IPR002110">
    <property type="entry name" value="Ankyrin_rpt"/>
</dbReference>
<dbReference type="AlphaFoldDB" id="A0A3P9HHS7"/>
<reference evidence="4 5" key="2">
    <citation type="submission" date="2017-04" db="EMBL/GenBank/DDBJ databases">
        <title>CpG methylation of centromeres and impact of large insertions on vertebrate speciation.</title>
        <authorList>
            <person name="Ichikawa K."/>
            <person name="Yoshimura J."/>
            <person name="Morishita S."/>
        </authorList>
    </citation>
    <scope>NUCLEOTIDE SEQUENCE</scope>
    <source>
        <strain evidence="4 5">HSOK</strain>
    </source>
</reference>
<name>A0A3P9HHS7_ORYLA</name>
<dbReference type="InterPro" id="IPR036770">
    <property type="entry name" value="Ankyrin_rpt-contain_sf"/>
</dbReference>
<dbReference type="PROSITE" id="PS50297">
    <property type="entry name" value="ANK_REP_REGION"/>
    <property type="match status" value="2"/>
</dbReference>
<reference evidence="4" key="4">
    <citation type="submission" date="2025-09" db="UniProtKB">
        <authorList>
            <consortium name="Ensembl"/>
        </authorList>
    </citation>
    <scope>IDENTIFICATION</scope>
    <source>
        <strain evidence="4">HSOK</strain>
    </source>
</reference>
<evidence type="ECO:0000256" key="3">
    <source>
        <dbReference type="PROSITE-ProRule" id="PRU00023"/>
    </source>
</evidence>
<feature type="repeat" description="ANK" evidence="3">
    <location>
        <begin position="26"/>
        <end position="59"/>
    </location>
</feature>
<dbReference type="PANTHER" id="PTHR24198">
    <property type="entry name" value="ANKYRIN REPEAT AND PROTEIN KINASE DOMAIN-CONTAINING PROTEIN"/>
    <property type="match status" value="1"/>
</dbReference>
<feature type="repeat" description="ANK" evidence="3">
    <location>
        <begin position="100"/>
        <end position="132"/>
    </location>
</feature>
<sequence>APCGAGAPPSCRFSSSFLQINTRDASGQTPLHLACERGDLACVKELLEESQARTDIKDHNGETPMHSASKQNSPVIIQVKLNRKRTSFTFRSVVVCLNNNGETPLHVACRLGRVEAVKALLGGGAKCDTNKRKHICLKVLQSTG</sequence>
<reference evidence="4" key="3">
    <citation type="submission" date="2025-08" db="UniProtKB">
        <authorList>
            <consortium name="Ensembl"/>
        </authorList>
    </citation>
    <scope>IDENTIFICATION</scope>
    <source>
        <strain evidence="4">HSOK</strain>
    </source>
</reference>
<dbReference type="SUPFAM" id="SSF48403">
    <property type="entry name" value="Ankyrin repeat"/>
    <property type="match status" value="1"/>
</dbReference>
<organism evidence="4 5">
    <name type="scientific">Oryzias latipes</name>
    <name type="common">Japanese rice fish</name>
    <name type="synonym">Japanese killifish</name>
    <dbReference type="NCBI Taxonomy" id="8090"/>
    <lineage>
        <taxon>Eukaryota</taxon>
        <taxon>Metazoa</taxon>
        <taxon>Chordata</taxon>
        <taxon>Craniata</taxon>
        <taxon>Vertebrata</taxon>
        <taxon>Euteleostomi</taxon>
        <taxon>Actinopterygii</taxon>
        <taxon>Neopterygii</taxon>
        <taxon>Teleostei</taxon>
        <taxon>Neoteleostei</taxon>
        <taxon>Acanthomorphata</taxon>
        <taxon>Ovalentaria</taxon>
        <taxon>Atherinomorphae</taxon>
        <taxon>Beloniformes</taxon>
        <taxon>Adrianichthyidae</taxon>
        <taxon>Oryziinae</taxon>
        <taxon>Oryzias</taxon>
    </lineage>
</organism>
<accession>A0A3P9HHS7</accession>
<dbReference type="Pfam" id="PF00023">
    <property type="entry name" value="Ank"/>
    <property type="match status" value="1"/>
</dbReference>
<keyword evidence="2 3" id="KW-0040">ANK repeat</keyword>
<proteinExistence type="predicted"/>
<dbReference type="Proteomes" id="UP000265200">
    <property type="component" value="Chromosome 1"/>
</dbReference>
<protein>
    <submittedName>
        <fullName evidence="4">Uncharacterized protein</fullName>
    </submittedName>
</protein>
<evidence type="ECO:0000313" key="4">
    <source>
        <dbReference type="Ensembl" id="ENSORLP00015007350.1"/>
    </source>
</evidence>
<dbReference type="Pfam" id="PF12796">
    <property type="entry name" value="Ank_2"/>
    <property type="match status" value="1"/>
</dbReference>
<dbReference type="Ensembl" id="ENSORLT00015002675.1">
    <property type="protein sequence ID" value="ENSORLP00015007350.1"/>
    <property type="gene ID" value="ENSORLG00015008173.1"/>
</dbReference>
<dbReference type="PANTHER" id="PTHR24198:SF165">
    <property type="entry name" value="ANKYRIN REPEAT-CONTAINING PROTEIN-RELATED"/>
    <property type="match status" value="1"/>
</dbReference>
<evidence type="ECO:0000256" key="2">
    <source>
        <dbReference type="ARBA" id="ARBA00023043"/>
    </source>
</evidence>
<evidence type="ECO:0000256" key="1">
    <source>
        <dbReference type="ARBA" id="ARBA00022737"/>
    </source>
</evidence>
<reference key="1">
    <citation type="journal article" date="2007" name="Nature">
        <title>The medaka draft genome and insights into vertebrate genome evolution.</title>
        <authorList>
            <person name="Kasahara M."/>
            <person name="Naruse K."/>
            <person name="Sasaki S."/>
            <person name="Nakatani Y."/>
            <person name="Qu W."/>
            <person name="Ahsan B."/>
            <person name="Yamada T."/>
            <person name="Nagayasu Y."/>
            <person name="Doi K."/>
            <person name="Kasai Y."/>
            <person name="Jindo T."/>
            <person name="Kobayashi D."/>
            <person name="Shimada A."/>
            <person name="Toyoda A."/>
            <person name="Kuroki Y."/>
            <person name="Fujiyama A."/>
            <person name="Sasaki T."/>
            <person name="Shimizu A."/>
            <person name="Asakawa S."/>
            <person name="Shimizu N."/>
            <person name="Hashimoto S."/>
            <person name="Yang J."/>
            <person name="Lee Y."/>
            <person name="Matsushima K."/>
            <person name="Sugano S."/>
            <person name="Sakaizumi M."/>
            <person name="Narita T."/>
            <person name="Ohishi K."/>
            <person name="Haga S."/>
            <person name="Ohta F."/>
            <person name="Nomoto H."/>
            <person name="Nogata K."/>
            <person name="Morishita T."/>
            <person name="Endo T."/>
            <person name="Shin-I T."/>
            <person name="Takeda H."/>
            <person name="Morishita S."/>
            <person name="Kohara Y."/>
        </authorList>
    </citation>
    <scope>NUCLEOTIDE SEQUENCE [LARGE SCALE GENOMIC DNA]</scope>
    <source>
        <strain>Hd-rR</strain>
    </source>
</reference>
<dbReference type="PROSITE" id="PS50088">
    <property type="entry name" value="ANK_REPEAT"/>
    <property type="match status" value="2"/>
</dbReference>
<evidence type="ECO:0000313" key="5">
    <source>
        <dbReference type="Proteomes" id="UP000265200"/>
    </source>
</evidence>